<gene>
    <name evidence="1" type="ORF">Fcan01_16881</name>
</gene>
<name>A0A226DVC1_FOLCA</name>
<dbReference type="InterPro" id="IPR036397">
    <property type="entry name" value="RNaseH_sf"/>
</dbReference>
<accession>A0A226DVC1</accession>
<dbReference type="Gene3D" id="3.30.420.10">
    <property type="entry name" value="Ribonuclease H-like superfamily/Ribonuclease H"/>
    <property type="match status" value="1"/>
</dbReference>
<dbReference type="OMA" id="NALQHWI"/>
<reference evidence="1 2" key="1">
    <citation type="submission" date="2015-12" db="EMBL/GenBank/DDBJ databases">
        <title>The genome of Folsomia candida.</title>
        <authorList>
            <person name="Faddeeva A."/>
            <person name="Derks M.F."/>
            <person name="Anvar Y."/>
            <person name="Smit S."/>
            <person name="Van Straalen N."/>
            <person name="Roelofs D."/>
        </authorList>
    </citation>
    <scope>NUCLEOTIDE SEQUENCE [LARGE SCALE GENOMIC DNA]</scope>
    <source>
        <strain evidence="1 2">VU population</strain>
        <tissue evidence="1">Whole body</tissue>
    </source>
</reference>
<organism evidence="1 2">
    <name type="scientific">Folsomia candida</name>
    <name type="common">Springtail</name>
    <dbReference type="NCBI Taxonomy" id="158441"/>
    <lineage>
        <taxon>Eukaryota</taxon>
        <taxon>Metazoa</taxon>
        <taxon>Ecdysozoa</taxon>
        <taxon>Arthropoda</taxon>
        <taxon>Hexapoda</taxon>
        <taxon>Collembola</taxon>
        <taxon>Entomobryomorpha</taxon>
        <taxon>Isotomoidea</taxon>
        <taxon>Isotomidae</taxon>
        <taxon>Proisotominae</taxon>
        <taxon>Folsomia</taxon>
    </lineage>
</organism>
<sequence>MSRWFEDKKVKTLPWALKSPDLSPNEHLWSEPQHKISNRSPSSKDNLKTIIAVALEDVDPDFPKKLLESISKRIQVVIIDFRVVHLFLDKRTDISKNALQHWIQH</sequence>
<keyword evidence="2" id="KW-1185">Reference proteome</keyword>
<dbReference type="AlphaFoldDB" id="A0A226DVC1"/>
<evidence type="ECO:0000313" key="2">
    <source>
        <dbReference type="Proteomes" id="UP000198287"/>
    </source>
</evidence>
<proteinExistence type="predicted"/>
<dbReference type="EMBL" id="LNIX01000012">
    <property type="protein sequence ID" value="OXA48166.1"/>
    <property type="molecule type" value="Genomic_DNA"/>
</dbReference>
<protein>
    <submittedName>
        <fullName evidence="1">Transposable element Tcb1 transposase</fullName>
    </submittedName>
</protein>
<dbReference type="Proteomes" id="UP000198287">
    <property type="component" value="Unassembled WGS sequence"/>
</dbReference>
<comment type="caution">
    <text evidence="1">The sequence shown here is derived from an EMBL/GenBank/DDBJ whole genome shotgun (WGS) entry which is preliminary data.</text>
</comment>
<evidence type="ECO:0000313" key="1">
    <source>
        <dbReference type="EMBL" id="OXA48166.1"/>
    </source>
</evidence>
<dbReference type="GO" id="GO:0003676">
    <property type="term" value="F:nucleic acid binding"/>
    <property type="evidence" value="ECO:0007669"/>
    <property type="project" value="InterPro"/>
</dbReference>